<keyword evidence="2" id="KW-1133">Transmembrane helix</keyword>
<accession>A0A8H7Q2S6</accession>
<dbReference type="OrthoDB" id="2373532at2759"/>
<dbReference type="Proteomes" id="UP000654370">
    <property type="component" value="Unassembled WGS sequence"/>
</dbReference>
<comment type="caution">
    <text evidence="3">The sequence shown here is derived from an EMBL/GenBank/DDBJ whole genome shotgun (WGS) entry which is preliminary data.</text>
</comment>
<dbReference type="EMBL" id="JAEPQZ010000002">
    <property type="protein sequence ID" value="KAG2184480.1"/>
    <property type="molecule type" value="Genomic_DNA"/>
</dbReference>
<organism evidence="3 4">
    <name type="scientific">Mortierella isabellina</name>
    <name type="common">Filamentous fungus</name>
    <name type="synonym">Umbelopsis isabellina</name>
    <dbReference type="NCBI Taxonomy" id="91625"/>
    <lineage>
        <taxon>Eukaryota</taxon>
        <taxon>Fungi</taxon>
        <taxon>Fungi incertae sedis</taxon>
        <taxon>Mucoromycota</taxon>
        <taxon>Mucoromycotina</taxon>
        <taxon>Umbelopsidomycetes</taxon>
        <taxon>Umbelopsidales</taxon>
        <taxon>Umbelopsidaceae</taxon>
        <taxon>Umbelopsis</taxon>
    </lineage>
</organism>
<name>A0A8H7Q2S6_MORIS</name>
<gene>
    <name evidence="3" type="ORF">INT43_000389</name>
</gene>
<dbReference type="Pfam" id="PF12751">
    <property type="entry name" value="Vac7"/>
    <property type="match status" value="1"/>
</dbReference>
<feature type="compositionally biased region" description="Polar residues" evidence="1">
    <location>
        <begin position="228"/>
        <end position="248"/>
    </location>
</feature>
<dbReference type="InterPro" id="IPR024260">
    <property type="entry name" value="Vac7"/>
</dbReference>
<feature type="region of interest" description="Disordered" evidence="1">
    <location>
        <begin position="105"/>
        <end position="170"/>
    </location>
</feature>
<dbReference type="GO" id="GO:0010513">
    <property type="term" value="P:positive regulation of phosphatidylinositol biosynthetic process"/>
    <property type="evidence" value="ECO:0007669"/>
    <property type="project" value="TreeGrafter"/>
</dbReference>
<dbReference type="GO" id="GO:0000329">
    <property type="term" value="C:fungal-type vacuole membrane"/>
    <property type="evidence" value="ECO:0007669"/>
    <property type="project" value="TreeGrafter"/>
</dbReference>
<evidence type="ECO:0000313" key="4">
    <source>
        <dbReference type="Proteomes" id="UP000654370"/>
    </source>
</evidence>
<evidence type="ECO:0000313" key="3">
    <source>
        <dbReference type="EMBL" id="KAG2184480.1"/>
    </source>
</evidence>
<dbReference type="AlphaFoldDB" id="A0A8H7Q2S6"/>
<keyword evidence="4" id="KW-1185">Reference proteome</keyword>
<evidence type="ECO:0000256" key="2">
    <source>
        <dbReference type="SAM" id="Phobius"/>
    </source>
</evidence>
<feature type="compositionally biased region" description="Basic and acidic residues" evidence="1">
    <location>
        <begin position="7"/>
        <end position="28"/>
    </location>
</feature>
<reference evidence="3" key="1">
    <citation type="submission" date="2020-12" db="EMBL/GenBank/DDBJ databases">
        <title>Metabolic potential, ecology and presence of endohyphal bacteria is reflected in genomic diversity of Mucoromycotina.</title>
        <authorList>
            <person name="Muszewska A."/>
            <person name="Okrasinska A."/>
            <person name="Steczkiewicz K."/>
            <person name="Drgas O."/>
            <person name="Orlowska M."/>
            <person name="Perlinska-Lenart U."/>
            <person name="Aleksandrzak-Piekarczyk T."/>
            <person name="Szatraj K."/>
            <person name="Zielenkiewicz U."/>
            <person name="Pilsyk S."/>
            <person name="Malc E."/>
            <person name="Mieczkowski P."/>
            <person name="Kruszewska J.S."/>
            <person name="Biernat P."/>
            <person name="Pawlowska J."/>
        </authorList>
    </citation>
    <scope>NUCLEOTIDE SEQUENCE</scope>
    <source>
        <strain evidence="3">WA0000067209</strain>
    </source>
</reference>
<feature type="region of interest" description="Disordered" evidence="1">
    <location>
        <begin position="228"/>
        <end position="277"/>
    </location>
</feature>
<feature type="compositionally biased region" description="Polar residues" evidence="1">
    <location>
        <begin position="109"/>
        <end position="123"/>
    </location>
</feature>
<feature type="transmembrane region" description="Helical" evidence="2">
    <location>
        <begin position="361"/>
        <end position="385"/>
    </location>
</feature>
<proteinExistence type="predicted"/>
<protein>
    <submittedName>
        <fullName evidence="3">Uncharacterized protein</fullName>
    </submittedName>
</protein>
<dbReference type="PANTHER" id="PTHR28258">
    <property type="entry name" value="VACUOLAR SEGREGATION PROTEIN 7"/>
    <property type="match status" value="1"/>
</dbReference>
<keyword evidence="2" id="KW-0812">Transmembrane</keyword>
<evidence type="ECO:0000256" key="1">
    <source>
        <dbReference type="SAM" id="MobiDB-lite"/>
    </source>
</evidence>
<feature type="region of interest" description="Disordered" evidence="1">
    <location>
        <begin position="474"/>
        <end position="496"/>
    </location>
</feature>
<feature type="compositionally biased region" description="Low complexity" evidence="1">
    <location>
        <begin position="52"/>
        <end position="63"/>
    </location>
</feature>
<dbReference type="GO" id="GO:0000011">
    <property type="term" value="P:vacuole inheritance"/>
    <property type="evidence" value="ECO:0007669"/>
    <property type="project" value="TreeGrafter"/>
</dbReference>
<dbReference type="GO" id="GO:0070772">
    <property type="term" value="C:PAS complex"/>
    <property type="evidence" value="ECO:0007669"/>
    <property type="project" value="TreeGrafter"/>
</dbReference>
<dbReference type="GO" id="GO:1903778">
    <property type="term" value="P:protein localization to vacuolar membrane"/>
    <property type="evidence" value="ECO:0007669"/>
    <property type="project" value="TreeGrafter"/>
</dbReference>
<keyword evidence="2" id="KW-0472">Membrane</keyword>
<dbReference type="PANTHER" id="PTHR28258:SF1">
    <property type="entry name" value="VACUOLAR SEGREGATION PROTEIN 7"/>
    <property type="match status" value="1"/>
</dbReference>
<sequence>MQSGTDKPYEQGEESKVVEDPQREDSVDHSNMPETPESSNTTPSQQAPPPVQQQQQHATWQHQPHALHMLSKFATIHGGDKYHQDLRRDLLTNFDRNLTVETAHFEPQAHSSAGPTNASSSAASMRRGPISYQGGMGSSSTLTDRPKASAKKRRRPAPTSGTASPAEVFHRHLVDAVSNAEDSEENEGYVYPYAYSNSSLQDSVGASHSNGPPLQQIDSVASIASAPATANESSLAQPGHSTGSTSDLFSDMFQPPLPRPSATNGKDDQDQDPEWQYEDYHRPKMRNVVPDRDHYMRSSRIRPFSRNTDQYRRKYDKTRGWSGVQSDMEGYTTDDESVPLLSRKNFRPGQLKKRILECPQILFTLLLGIGLFLGCLTLLASWTALPLRSVEIKMGRVLATDKELIFDLKVHASNTNWWTINVPTADLGVFASSKIVPDGLPLAGNYTSAAEPAEYLGSLYRFDESLSFPARMFSSDKDERPTTQLRIKSPGADKGGNERWSRLIRYPYALIVRGVLRYRLLPFWGAHLESVAVCHVALVNPATGKVSDDPDQSYCLSGD</sequence>
<feature type="region of interest" description="Disordered" evidence="1">
    <location>
        <begin position="1"/>
        <end position="63"/>
    </location>
</feature>